<name>A0ABW2L6N7_9BACT</name>
<evidence type="ECO:0000313" key="3">
    <source>
        <dbReference type="Proteomes" id="UP001596472"/>
    </source>
</evidence>
<dbReference type="RefSeq" id="WP_379712983.1">
    <property type="nucleotide sequence ID" value="NZ_JBHTBS010000006.1"/>
</dbReference>
<evidence type="ECO:0000259" key="1">
    <source>
        <dbReference type="Pfam" id="PF11984"/>
    </source>
</evidence>
<keyword evidence="3" id="KW-1185">Reference proteome</keyword>
<feature type="domain" description="Methanolan biosynthesis EpsI" evidence="1">
    <location>
        <begin position="7"/>
        <end position="140"/>
    </location>
</feature>
<proteinExistence type="predicted"/>
<comment type="caution">
    <text evidence="2">The sequence shown here is derived from an EMBL/GenBank/DDBJ whole genome shotgun (WGS) entry which is preliminary data.</text>
</comment>
<accession>A0ABW2L6N7</accession>
<protein>
    <submittedName>
        <fullName evidence="2">Exosortase-associated EpsI family protein</fullName>
    </submittedName>
</protein>
<sequence length="244" mass="27397">MKQAIILTAVLGLGMSTIYVLPPFEQVDSALDTTIPERIGSILTSSYPPSEAELRILEADTKFSKAACGMPRTEEQSAITGEVPYDRLDVSIVLSGHDLANSIHRPERCLEAQGHRIQSSSQSEITLSNGEKVPLTFLATKLSGEFGPEGNKQFRSIDNLNCYFFVGHDRVTSNHNERTIIDIRDRVLKGEAQRWAFVSITMQFVDQEERGYGDPPDLEMADKKIRELAKELAERNIDWERIRS</sequence>
<gene>
    <name evidence="2" type="ORF">ACFQY0_12825</name>
</gene>
<dbReference type="InterPro" id="IPR014263">
    <property type="entry name" value="Methanolan_biosynth_EpsI"/>
</dbReference>
<dbReference type="Proteomes" id="UP001596472">
    <property type="component" value="Unassembled WGS sequence"/>
</dbReference>
<organism evidence="2 3">
    <name type="scientific">Haloferula chungangensis</name>
    <dbReference type="NCBI Taxonomy" id="1048331"/>
    <lineage>
        <taxon>Bacteria</taxon>
        <taxon>Pseudomonadati</taxon>
        <taxon>Verrucomicrobiota</taxon>
        <taxon>Verrucomicrobiia</taxon>
        <taxon>Verrucomicrobiales</taxon>
        <taxon>Verrucomicrobiaceae</taxon>
        <taxon>Haloferula</taxon>
    </lineage>
</organism>
<reference evidence="3" key="1">
    <citation type="journal article" date="2019" name="Int. J. Syst. Evol. Microbiol.">
        <title>The Global Catalogue of Microorganisms (GCM) 10K type strain sequencing project: providing services to taxonomists for standard genome sequencing and annotation.</title>
        <authorList>
            <consortium name="The Broad Institute Genomics Platform"/>
            <consortium name="The Broad Institute Genome Sequencing Center for Infectious Disease"/>
            <person name="Wu L."/>
            <person name="Ma J."/>
        </authorList>
    </citation>
    <scope>NUCLEOTIDE SEQUENCE [LARGE SCALE GENOMIC DNA]</scope>
    <source>
        <strain evidence="3">CGMCC 4.1467</strain>
    </source>
</reference>
<dbReference type="EMBL" id="JBHTBS010000006">
    <property type="protein sequence ID" value="MFC7338069.1"/>
    <property type="molecule type" value="Genomic_DNA"/>
</dbReference>
<evidence type="ECO:0000313" key="2">
    <source>
        <dbReference type="EMBL" id="MFC7338069.1"/>
    </source>
</evidence>
<dbReference type="Pfam" id="PF11984">
    <property type="entry name" value="DUF3485"/>
    <property type="match status" value="1"/>
</dbReference>